<proteinExistence type="predicted"/>
<sequence length="284" mass="30960">MKKAFFYLTLASLTFSTLGLKAQDIVKIPLAPSTIKIDGKLLEFGDTLANYDKSTKINYAFAHDDKNLYVFVKINGQTEQNKMMAGGLSVAINDKGKKKAVSSITFPVVDRTAMMAAMKSRGTRNRESTVQKTPEERAKEKQAMREEMLLGLKEIKIKDLKDISVESISIYNTYGIKTGISYNANNALIYEMAVPLKLVGLDAKSTDEFAINMKLNGMQMPDNGAGDNGYGGRERLGDGGFGGGREIGGGGRSYGGGGAGRQREGLDYSSLFTPTDFWVKARLN</sequence>
<protein>
    <recommendedName>
        <fullName evidence="5">DUF4412 domain-containing protein</fullName>
    </recommendedName>
</protein>
<feature type="region of interest" description="Disordered" evidence="1">
    <location>
        <begin position="118"/>
        <end position="142"/>
    </location>
</feature>
<organism evidence="3 4">
    <name type="scientific">Pedobacter segetis</name>
    <dbReference type="NCBI Taxonomy" id="2793069"/>
    <lineage>
        <taxon>Bacteria</taxon>
        <taxon>Pseudomonadati</taxon>
        <taxon>Bacteroidota</taxon>
        <taxon>Sphingobacteriia</taxon>
        <taxon>Sphingobacteriales</taxon>
        <taxon>Sphingobacteriaceae</taxon>
        <taxon>Pedobacter</taxon>
    </lineage>
</organism>
<name>A0ABS1BGJ3_9SPHI</name>
<evidence type="ECO:0000256" key="1">
    <source>
        <dbReference type="SAM" id="MobiDB-lite"/>
    </source>
</evidence>
<feature type="chain" id="PRO_5046109455" description="DUF4412 domain-containing protein" evidence="2">
    <location>
        <begin position="23"/>
        <end position="284"/>
    </location>
</feature>
<keyword evidence="2" id="KW-0732">Signal</keyword>
<reference evidence="3 4" key="1">
    <citation type="submission" date="2020-12" db="EMBL/GenBank/DDBJ databases">
        <title>Bacterial novel species Pedobacter sp. SD-b isolated from soil.</title>
        <authorList>
            <person name="Jung H.-Y."/>
        </authorList>
    </citation>
    <scope>NUCLEOTIDE SEQUENCE [LARGE SCALE GENOMIC DNA]</scope>
    <source>
        <strain evidence="3 4">SD-b</strain>
    </source>
</reference>
<evidence type="ECO:0000313" key="4">
    <source>
        <dbReference type="Proteomes" id="UP000660024"/>
    </source>
</evidence>
<comment type="caution">
    <text evidence="3">The sequence shown here is derived from an EMBL/GenBank/DDBJ whole genome shotgun (WGS) entry which is preliminary data.</text>
</comment>
<feature type="compositionally biased region" description="Basic and acidic residues" evidence="1">
    <location>
        <begin position="124"/>
        <end position="142"/>
    </location>
</feature>
<keyword evidence="4" id="KW-1185">Reference proteome</keyword>
<gene>
    <name evidence="3" type="ORF">I5M32_03290</name>
</gene>
<evidence type="ECO:0000313" key="3">
    <source>
        <dbReference type="EMBL" id="MBK0381973.1"/>
    </source>
</evidence>
<feature type="signal peptide" evidence="2">
    <location>
        <begin position="1"/>
        <end position="22"/>
    </location>
</feature>
<evidence type="ECO:0008006" key="5">
    <source>
        <dbReference type="Google" id="ProtNLM"/>
    </source>
</evidence>
<accession>A0ABS1BGJ3</accession>
<dbReference type="Proteomes" id="UP000660024">
    <property type="component" value="Unassembled WGS sequence"/>
</dbReference>
<evidence type="ECO:0000256" key="2">
    <source>
        <dbReference type="SAM" id="SignalP"/>
    </source>
</evidence>
<dbReference type="RefSeq" id="WP_200584757.1">
    <property type="nucleotide sequence ID" value="NZ_JAEHFY010000004.1"/>
</dbReference>
<dbReference type="EMBL" id="JAEHFY010000004">
    <property type="protein sequence ID" value="MBK0381973.1"/>
    <property type="molecule type" value="Genomic_DNA"/>
</dbReference>